<dbReference type="CDD" id="cd08977">
    <property type="entry name" value="SusD"/>
    <property type="match status" value="1"/>
</dbReference>
<gene>
    <name evidence="9" type="ORF">SAMN06296241_1561</name>
</gene>
<evidence type="ECO:0000313" key="10">
    <source>
        <dbReference type="Proteomes" id="UP000219193"/>
    </source>
</evidence>
<dbReference type="Gene3D" id="2.20.20.130">
    <property type="match status" value="1"/>
</dbReference>
<evidence type="ECO:0000256" key="2">
    <source>
        <dbReference type="ARBA" id="ARBA00006275"/>
    </source>
</evidence>
<dbReference type="Pfam" id="PF07980">
    <property type="entry name" value="SusD_RagB"/>
    <property type="match status" value="1"/>
</dbReference>
<feature type="chain" id="PRO_5011973144" evidence="6">
    <location>
        <begin position="24"/>
        <end position="473"/>
    </location>
</feature>
<dbReference type="Gene3D" id="1.25.40.390">
    <property type="match status" value="1"/>
</dbReference>
<keyword evidence="5" id="KW-0998">Cell outer membrane</keyword>
<evidence type="ECO:0000256" key="3">
    <source>
        <dbReference type="ARBA" id="ARBA00022729"/>
    </source>
</evidence>
<dbReference type="AlphaFoldDB" id="A0A285X6I4"/>
<name>A0A285X6I4_9FLAO</name>
<comment type="subcellular location">
    <subcellularLocation>
        <location evidence="1">Cell outer membrane</location>
    </subcellularLocation>
</comment>
<dbReference type="GO" id="GO:0009279">
    <property type="term" value="C:cell outer membrane"/>
    <property type="evidence" value="ECO:0007669"/>
    <property type="project" value="UniProtKB-SubCell"/>
</dbReference>
<protein>
    <submittedName>
        <fullName evidence="9">RagB/SusD domain-containing protein</fullName>
    </submittedName>
</protein>
<evidence type="ECO:0000256" key="4">
    <source>
        <dbReference type="ARBA" id="ARBA00023136"/>
    </source>
</evidence>
<accession>A0A285X6I4</accession>
<keyword evidence="10" id="KW-1185">Reference proteome</keyword>
<dbReference type="InterPro" id="IPR012944">
    <property type="entry name" value="SusD_RagB_dom"/>
</dbReference>
<dbReference type="Gene3D" id="1.25.40.900">
    <property type="match status" value="1"/>
</dbReference>
<organism evidence="9 10">
    <name type="scientific">Salinimicrobium sediminis</name>
    <dbReference type="NCBI Taxonomy" id="1343891"/>
    <lineage>
        <taxon>Bacteria</taxon>
        <taxon>Pseudomonadati</taxon>
        <taxon>Bacteroidota</taxon>
        <taxon>Flavobacteriia</taxon>
        <taxon>Flavobacteriales</taxon>
        <taxon>Flavobacteriaceae</taxon>
        <taxon>Salinimicrobium</taxon>
    </lineage>
</organism>
<dbReference type="EMBL" id="OCMF01000001">
    <property type="protein sequence ID" value="SOC80019.1"/>
    <property type="molecule type" value="Genomic_DNA"/>
</dbReference>
<dbReference type="Proteomes" id="UP000219193">
    <property type="component" value="Unassembled WGS sequence"/>
</dbReference>
<evidence type="ECO:0000259" key="7">
    <source>
        <dbReference type="Pfam" id="PF07980"/>
    </source>
</evidence>
<evidence type="ECO:0000256" key="1">
    <source>
        <dbReference type="ARBA" id="ARBA00004442"/>
    </source>
</evidence>
<dbReference type="SUPFAM" id="SSF48452">
    <property type="entry name" value="TPR-like"/>
    <property type="match status" value="1"/>
</dbReference>
<dbReference type="InterPro" id="IPR033985">
    <property type="entry name" value="SusD-like_N"/>
</dbReference>
<feature type="signal peptide" evidence="6">
    <location>
        <begin position="1"/>
        <end position="23"/>
    </location>
</feature>
<feature type="domain" description="RagB/SusD" evidence="7">
    <location>
        <begin position="324"/>
        <end position="473"/>
    </location>
</feature>
<evidence type="ECO:0000259" key="8">
    <source>
        <dbReference type="Pfam" id="PF14322"/>
    </source>
</evidence>
<reference evidence="10" key="1">
    <citation type="submission" date="2017-09" db="EMBL/GenBank/DDBJ databases">
        <authorList>
            <person name="Varghese N."/>
            <person name="Submissions S."/>
        </authorList>
    </citation>
    <scope>NUCLEOTIDE SEQUENCE [LARGE SCALE GENOMIC DNA]</scope>
    <source>
        <strain evidence="10">CGMCC 1.12641</strain>
    </source>
</reference>
<proteinExistence type="inferred from homology"/>
<evidence type="ECO:0000313" key="9">
    <source>
        <dbReference type="EMBL" id="SOC80019.1"/>
    </source>
</evidence>
<sequence>MKMKIKYFLMLALGLGIATSCTEEDLNPTLAQDKSIETSINTVNDLNAVLIGAYSRMQPTAYYGRDVIILGEVFSDNATSNANSNRFVLEARMDLLATSAIAETLWAQAYGVIASANVVIGAEGLEGDQATIDHLKGQAYALRALAHFDLVKFYGQQHVNGGGLSAPGVPYVTAFRDNDALFPSRNTVQEVKELAYADLQTAKDLMSESLNGTSTEYITTYAVDAIEARIANYFGDWQRALDASKSVIDSGVFSVVSEGAFLSTFATDGGVNIIFEISNSPTDNAGINGLANIYQAGSYGDVIALPNLAAIYDDGDVRGATPYDPAVDEPTTVIGIHPNGTLRNVGKYPSTAPYEDNIPVIRYEEMVLIYAEALLETGDADEALIWLNKVPAERGADLYTEATKDNILLERRKELAFEGFRFHDLARTGMDIPYPDAILQTHEGPEYGSYNFALPIPASEADTNANVPQNAGY</sequence>
<evidence type="ECO:0000256" key="5">
    <source>
        <dbReference type="ARBA" id="ARBA00023237"/>
    </source>
</evidence>
<keyword evidence="4" id="KW-0472">Membrane</keyword>
<dbReference type="InterPro" id="IPR011990">
    <property type="entry name" value="TPR-like_helical_dom_sf"/>
</dbReference>
<dbReference type="PROSITE" id="PS51257">
    <property type="entry name" value="PROKAR_LIPOPROTEIN"/>
    <property type="match status" value="1"/>
</dbReference>
<comment type="similarity">
    <text evidence="2">Belongs to the SusD family.</text>
</comment>
<dbReference type="Pfam" id="PF14322">
    <property type="entry name" value="SusD-like_3"/>
    <property type="match status" value="1"/>
</dbReference>
<feature type="domain" description="SusD-like N-terminal" evidence="8">
    <location>
        <begin position="32"/>
        <end position="230"/>
    </location>
</feature>
<keyword evidence="3 6" id="KW-0732">Signal</keyword>
<evidence type="ECO:0000256" key="6">
    <source>
        <dbReference type="SAM" id="SignalP"/>
    </source>
</evidence>